<dbReference type="InterPro" id="IPR032675">
    <property type="entry name" value="LRR_dom_sf"/>
</dbReference>
<evidence type="ECO:0000313" key="2">
    <source>
        <dbReference type="Proteomes" id="UP000789375"/>
    </source>
</evidence>
<dbReference type="SUPFAM" id="SSF52058">
    <property type="entry name" value="L domain-like"/>
    <property type="match status" value="1"/>
</dbReference>
<reference evidence="1" key="1">
    <citation type="submission" date="2021-06" db="EMBL/GenBank/DDBJ databases">
        <authorList>
            <person name="Kallberg Y."/>
            <person name="Tangrot J."/>
            <person name="Rosling A."/>
        </authorList>
    </citation>
    <scope>NUCLEOTIDE SEQUENCE</scope>
    <source>
        <strain evidence="1">87-6 pot B 2015</strain>
    </source>
</reference>
<keyword evidence="2" id="KW-1185">Reference proteome</keyword>
<name>A0A9N8VRI0_FUNMO</name>
<protein>
    <submittedName>
        <fullName evidence="1">6643_t:CDS:1</fullName>
    </submittedName>
</protein>
<sequence length="513" mass="60628">MVYKKDEEVRAILVDFDWCDTYEEIFQTLERKADTLVHFVTSFQDFDYYYGTIPIKFSKFHNLKTLIINDSCLEFEHQLKNSCFQKLEILQIDYIQISTIISIINNKHLTLAFSSTKEHFIEFEVLIEKCQNLKTLILSINAFTNDEYKSLEERKFASGDRLTKALINSASNNLREIRFGEFYPLYPGFKFSLETLKTFLENWRSRIPLSIITSDHHYKGKEYTEMLSRYKKDGVIKDFKCGSLRDIYFSYRNTYYEIFIALENKSDTLARLVIILNDEFDYEIPLTINLSKFQNLKSLIVDATYFEIENQLKQSCYQKLEILQIKYIETSTIIHLIKNGGRHLKKILVNEYCIDDDDDDHSVLIRAIRENCPLVEHLTLAFSSSKEQFIEFEKLLETCQNLKTLILSINEEEIKFASGEKLSNALIKSAPNNLRDIRFGEFHSFYPGFKFSLKTLETFLENWRGRIPLSIMTSDPHYKGEEYMEIIDRYKDDGVIRDFTYDNIHFNFKAFVI</sequence>
<dbReference type="EMBL" id="CAJVPP010000227">
    <property type="protein sequence ID" value="CAG8458406.1"/>
    <property type="molecule type" value="Genomic_DNA"/>
</dbReference>
<evidence type="ECO:0000313" key="1">
    <source>
        <dbReference type="EMBL" id="CAG8458406.1"/>
    </source>
</evidence>
<accession>A0A9N8VRI0</accession>
<dbReference type="Proteomes" id="UP000789375">
    <property type="component" value="Unassembled WGS sequence"/>
</dbReference>
<gene>
    <name evidence="1" type="ORF">FMOSSE_LOCUS1910</name>
</gene>
<dbReference type="AlphaFoldDB" id="A0A9N8VRI0"/>
<proteinExistence type="predicted"/>
<comment type="caution">
    <text evidence="1">The sequence shown here is derived from an EMBL/GenBank/DDBJ whole genome shotgun (WGS) entry which is preliminary data.</text>
</comment>
<dbReference type="Gene3D" id="3.80.10.10">
    <property type="entry name" value="Ribonuclease Inhibitor"/>
    <property type="match status" value="2"/>
</dbReference>
<organism evidence="1 2">
    <name type="scientific">Funneliformis mosseae</name>
    <name type="common">Endomycorrhizal fungus</name>
    <name type="synonym">Glomus mosseae</name>
    <dbReference type="NCBI Taxonomy" id="27381"/>
    <lineage>
        <taxon>Eukaryota</taxon>
        <taxon>Fungi</taxon>
        <taxon>Fungi incertae sedis</taxon>
        <taxon>Mucoromycota</taxon>
        <taxon>Glomeromycotina</taxon>
        <taxon>Glomeromycetes</taxon>
        <taxon>Glomerales</taxon>
        <taxon>Glomeraceae</taxon>
        <taxon>Funneliformis</taxon>
    </lineage>
</organism>